<reference evidence="6" key="1">
    <citation type="submission" date="2021-02" db="EMBL/GenBank/DDBJ databases">
        <authorList>
            <person name="Dougan E. K."/>
            <person name="Rhodes N."/>
            <person name="Thang M."/>
            <person name="Chan C."/>
        </authorList>
    </citation>
    <scope>NUCLEOTIDE SEQUENCE</scope>
</reference>
<dbReference type="Gene3D" id="1.25.40.20">
    <property type="entry name" value="Ankyrin repeat-containing domain"/>
    <property type="match status" value="1"/>
</dbReference>
<keyword evidence="1" id="KW-0677">Repeat</keyword>
<dbReference type="Proteomes" id="UP000654075">
    <property type="component" value="Unassembled WGS sequence"/>
</dbReference>
<dbReference type="InterPro" id="IPR032675">
    <property type="entry name" value="LRR_dom_sf"/>
</dbReference>
<organism evidence="6 7">
    <name type="scientific">Polarella glacialis</name>
    <name type="common">Dinoflagellate</name>
    <dbReference type="NCBI Taxonomy" id="89957"/>
    <lineage>
        <taxon>Eukaryota</taxon>
        <taxon>Sar</taxon>
        <taxon>Alveolata</taxon>
        <taxon>Dinophyceae</taxon>
        <taxon>Suessiales</taxon>
        <taxon>Suessiaceae</taxon>
        <taxon>Polarella</taxon>
    </lineage>
</organism>
<dbReference type="InterPro" id="IPR036770">
    <property type="entry name" value="Ankyrin_rpt-contain_sf"/>
</dbReference>
<dbReference type="AlphaFoldDB" id="A0A813FA23"/>
<keyword evidence="5" id="KW-0732">Signal</keyword>
<dbReference type="PROSITE" id="PS51257">
    <property type="entry name" value="PROKAR_LIPOPROTEIN"/>
    <property type="match status" value="1"/>
</dbReference>
<dbReference type="SUPFAM" id="SSF48403">
    <property type="entry name" value="Ankyrin repeat"/>
    <property type="match status" value="1"/>
</dbReference>
<keyword evidence="7" id="KW-1185">Reference proteome</keyword>
<name>A0A813FA23_POLGL</name>
<dbReference type="PROSITE" id="PS50297">
    <property type="entry name" value="ANK_REP_REGION"/>
    <property type="match status" value="1"/>
</dbReference>
<dbReference type="Pfam" id="PF12796">
    <property type="entry name" value="Ank_2"/>
    <property type="match status" value="1"/>
</dbReference>
<dbReference type="PANTHER" id="PTHR24198:SF165">
    <property type="entry name" value="ANKYRIN REPEAT-CONTAINING PROTEIN-RELATED"/>
    <property type="match status" value="1"/>
</dbReference>
<dbReference type="SMART" id="SM00248">
    <property type="entry name" value="ANK"/>
    <property type="match status" value="3"/>
</dbReference>
<keyword evidence="2 3" id="KW-0040">ANK repeat</keyword>
<evidence type="ECO:0000256" key="5">
    <source>
        <dbReference type="SAM" id="SignalP"/>
    </source>
</evidence>
<comment type="caution">
    <text evidence="6">The sequence shown here is derived from an EMBL/GenBank/DDBJ whole genome shotgun (WGS) entry which is preliminary data.</text>
</comment>
<gene>
    <name evidence="6" type="ORF">PGLA1383_LOCUS25198</name>
</gene>
<evidence type="ECO:0000256" key="3">
    <source>
        <dbReference type="PROSITE-ProRule" id="PRU00023"/>
    </source>
</evidence>
<feature type="signal peptide" evidence="5">
    <location>
        <begin position="1"/>
        <end position="29"/>
    </location>
</feature>
<evidence type="ECO:0000256" key="2">
    <source>
        <dbReference type="ARBA" id="ARBA00023043"/>
    </source>
</evidence>
<proteinExistence type="predicted"/>
<feature type="compositionally biased region" description="Polar residues" evidence="4">
    <location>
        <begin position="673"/>
        <end position="683"/>
    </location>
</feature>
<dbReference type="InterPro" id="IPR002110">
    <property type="entry name" value="Ankyrin_rpt"/>
</dbReference>
<feature type="compositionally biased region" description="Polar residues" evidence="4">
    <location>
        <begin position="725"/>
        <end position="737"/>
    </location>
</feature>
<feature type="region of interest" description="Disordered" evidence="4">
    <location>
        <begin position="649"/>
        <end position="684"/>
    </location>
</feature>
<evidence type="ECO:0000256" key="1">
    <source>
        <dbReference type="ARBA" id="ARBA00022737"/>
    </source>
</evidence>
<feature type="region of interest" description="Disordered" evidence="4">
    <location>
        <begin position="721"/>
        <end position="752"/>
    </location>
</feature>
<protein>
    <submittedName>
        <fullName evidence="6">Uncharacterized protein</fullName>
    </submittedName>
</protein>
<evidence type="ECO:0000256" key="4">
    <source>
        <dbReference type="SAM" id="MobiDB-lite"/>
    </source>
</evidence>
<dbReference type="Gene3D" id="3.80.10.10">
    <property type="entry name" value="Ribonuclease Inhibitor"/>
    <property type="match status" value="1"/>
</dbReference>
<sequence>MKSKYLHQIVLVSILACFAFLTFAGVASASGPRTKAQRPTSRQKPLEEGVPLEYQTLMCAFEFYPCMKYNLHKDQPILNIGADHGPPHEIGKLCHFGRRRLHPNSLHYIFGCYKPFRHTAATGFIQTVCCHKHCIFGCYKPFRHTAATGLCHRLRRRHRIRFTRMYDLLMALWPSCDEHCERKAAVYARAPDPVDPVVTSSTTNDHKLISWVCAIMAFRHPRWNRIVFAIGYAHLFGFRAAVVNFDRVPELMIESARRLRAVPCWRLFDDSGTFNFQFEAGTGRSFFESIFARAGLPVHPGKHQPPAAKSLHLGVINDFTKAANDYASPKQFVATSVCNFCRYALHVDFRYKPFRKTAATGAARPPLPHRSDNYCKTSLNRRLVHTWILYDLQMALWPSWDEQRGRKAAVYARAPDPVDPVVTSATTSNLTSSQRSAMAGQTRSCVCLRICRQSNPRKCRWLPFCAKSRTEDRAPQSELLAKIACAKLVQAAKENPRQAGEGPGDAQKIKEPSEVDVESEVRLVTIVPMMLLKWERSWWIEWVPSQRNCSDGLARVSLNSTSTRMNTLMVHLEIRLSVVFFAPQRQTDDFDSTYPLAALQALGLTFWSLALYSACPVPGGESRSAIGNISEAMGDLNEENARLKRELQEMQKQSEREKSELEQKVASERELSKQFSDGIQTRTTELETMKSRMVKLTRQLDEEVQKRDQVQAESQLLERRLQDLTKGSPSPVATSARSPGVSHDEEQALRERGSQVSTKLMCVVDQWMRQRDLQQALLRGSSINDTAFATLVQALNDCPSLQTLDLSQNLLTMDSCSDICQLITTAPSLSFISLAENLFSLRSVGYFMTAVMERQSTKKLMPLDLLDLQGNEGLVAAAAAPVSDALLREVQGALAHTGGKLPPGGAELVAQVMRALWRFLHDTAHPQVKDSNADEVVFICMDKMTLRKMDNALMKILLLGPDDQQGAGAFRPVTANLAFASTLEAQHEADPLGTSPPKAAEKPGVAVAANQKAGYAGASLPTASPPRRPGAGASQDVAMTQQPRNLATSAADPFSDLKTAFEPQRDKLKTFNLKQIVTRNGTVLMNMLERLLETTEIDARDVETEQTLLEYACHTGNMGLAKLCYRRGANLSGKTSKGETAFNIVTQNKRYDLMEFLHTYGVKVNSADAKGRTALHVAAANNDVDGVCRLMEWGCGPSYMLP</sequence>
<dbReference type="SUPFAM" id="SSF52047">
    <property type="entry name" value="RNI-like"/>
    <property type="match status" value="1"/>
</dbReference>
<dbReference type="EMBL" id="CAJNNV010020951">
    <property type="protein sequence ID" value="CAE8607262.1"/>
    <property type="molecule type" value="Genomic_DNA"/>
</dbReference>
<feature type="repeat" description="ANK" evidence="3">
    <location>
        <begin position="1170"/>
        <end position="1194"/>
    </location>
</feature>
<feature type="compositionally biased region" description="Basic and acidic residues" evidence="4">
    <location>
        <begin position="742"/>
        <end position="752"/>
    </location>
</feature>
<evidence type="ECO:0000313" key="6">
    <source>
        <dbReference type="EMBL" id="CAE8607262.1"/>
    </source>
</evidence>
<dbReference type="PANTHER" id="PTHR24198">
    <property type="entry name" value="ANKYRIN REPEAT AND PROTEIN KINASE DOMAIN-CONTAINING PROTEIN"/>
    <property type="match status" value="1"/>
</dbReference>
<feature type="compositionally biased region" description="Basic and acidic residues" evidence="4">
    <location>
        <begin position="649"/>
        <end position="672"/>
    </location>
</feature>
<dbReference type="PROSITE" id="PS50088">
    <property type="entry name" value="ANK_REPEAT"/>
    <property type="match status" value="1"/>
</dbReference>
<feature type="chain" id="PRO_5032543266" evidence="5">
    <location>
        <begin position="30"/>
        <end position="1202"/>
    </location>
</feature>
<feature type="region of interest" description="Disordered" evidence="4">
    <location>
        <begin position="1016"/>
        <end position="1037"/>
    </location>
</feature>
<accession>A0A813FA23</accession>
<evidence type="ECO:0000313" key="7">
    <source>
        <dbReference type="Proteomes" id="UP000654075"/>
    </source>
</evidence>